<dbReference type="RefSeq" id="XP_001385856.2">
    <property type="nucleotide sequence ID" value="XM_001385819.1"/>
</dbReference>
<accession>A3LXM7</accession>
<dbReference type="InterPro" id="IPR029175">
    <property type="entry name" value="EXOC2/Sec5"/>
</dbReference>
<keyword evidence="7" id="KW-1185">Reference proteome</keyword>
<dbReference type="InParanoid" id="A3LXM7"/>
<dbReference type="HOGENOM" id="CLU_321631_0_0_1"/>
<dbReference type="Pfam" id="PF15469">
    <property type="entry name" value="Sec5"/>
    <property type="match status" value="1"/>
</dbReference>
<comment type="subunit">
    <text evidence="4">Component of the exocyst complex.</text>
</comment>
<dbReference type="OrthoDB" id="26242at2759"/>
<dbReference type="STRING" id="322104.A3LXM7"/>
<dbReference type="GO" id="GO:0006887">
    <property type="term" value="P:exocytosis"/>
    <property type="evidence" value="ECO:0007669"/>
    <property type="project" value="UniProtKB-KW"/>
</dbReference>
<dbReference type="eggNOG" id="KOG2347">
    <property type="taxonomic scope" value="Eukaryota"/>
</dbReference>
<evidence type="ECO:0000256" key="4">
    <source>
        <dbReference type="RuleBase" id="RU365069"/>
    </source>
</evidence>
<gene>
    <name evidence="6" type="ORF">PICST_47572</name>
</gene>
<evidence type="ECO:0000259" key="5">
    <source>
        <dbReference type="Pfam" id="PF15469"/>
    </source>
</evidence>
<proteinExistence type="inferred from homology"/>
<comment type="function">
    <text evidence="4">Component of the exocyst complex involved in the docking of exocytic vesicles with fusion sites on the plasma membrane.</text>
</comment>
<organism evidence="6 7">
    <name type="scientific">Scheffersomyces stipitis (strain ATCC 58785 / CBS 6054 / NBRC 10063 / NRRL Y-11545)</name>
    <name type="common">Yeast</name>
    <name type="synonym">Pichia stipitis</name>
    <dbReference type="NCBI Taxonomy" id="322104"/>
    <lineage>
        <taxon>Eukaryota</taxon>
        <taxon>Fungi</taxon>
        <taxon>Dikarya</taxon>
        <taxon>Ascomycota</taxon>
        <taxon>Saccharomycotina</taxon>
        <taxon>Pichiomycetes</taxon>
        <taxon>Debaryomycetaceae</taxon>
        <taxon>Scheffersomyces</taxon>
    </lineage>
</organism>
<dbReference type="AlphaFoldDB" id="A3LXM7"/>
<dbReference type="GO" id="GO:0015031">
    <property type="term" value="P:protein transport"/>
    <property type="evidence" value="ECO:0007669"/>
    <property type="project" value="UniProtKB-KW"/>
</dbReference>
<dbReference type="GO" id="GO:0000145">
    <property type="term" value="C:exocyst"/>
    <property type="evidence" value="ECO:0007669"/>
    <property type="project" value="UniProtKB-UniRule"/>
</dbReference>
<dbReference type="PANTHER" id="PTHR13043">
    <property type="entry name" value="EXOCYST COMPLEX COMPONENT SEC5"/>
    <property type="match status" value="1"/>
</dbReference>
<sequence length="897" mass="103937">MYKDGDLEDPLKGRGSNVAKQLISRNIIGGVSDPELKSYLIGSQKFNSQKYLTTVHRDTSIDELTSSLGFLEQSIQSQTNELKGVIDANFIKFINCKKAIDTVLVDFKNSKTRAQQDRENATVFNPQRHRNTAKQETLSSELEEAVKNLNMATALMIRPIQENKNRENKLNKLIEFVKAHPFFFDLPNKLLKYLSIHDHDSFIDDYNKYLGEKESMLNLNKSKYNADLARLTKEKDEEGIRNLDQEYQLYNTALSKVFEEIDSITEQFRAKTYKELLSMDYEVPLNGRSKSTSTSKFTSLVDKLYKLDSSMSLSDNNPISKFLSTQLESINTELEHQIAKYDTRFRMMQRKLQDYISTLADARKNGSHVRYISEKYNSTKTDLMVSKTKSNEEKEKLVFDVFDSGDNLDLSLVNETWLVLLNLMNFLEDLFSKNLTKFVNNYRHYYQFNVDPQGTIRDSFVNIVNKVALVLVTLFENESSAEASQLEAQPKDYELFLPHYANSMSSVFYLSSVNQKLNHLFTHLGELSGLVGNTSKFAETNKLLKNLKNASVKTNQKMIEAICSVWVNDCSQLFELEDWTVSTLNEDTVKKQGDGSTYTKLMNIIEYYQLFILIKLADLTFNKDETNGDFRIVQSYPSKRMLVSIEIQFMRSLNIIVDSVMKKYNMERMNDSDFVVSDNETYKVLTMNNFDKLSRITYPRLIKKFDQLFSKDLSTQKLKLFADIDKASFTIFEDVLNREKMWIANQVNKFFHSHISNVDGRVTELRIDGFIYEILIHFVRLINKVKPVTGKDIFINIINELQSNLLKNILDNLRMCDTFSSLSMINLKLDVNFILEIFENSKTLKFNDSTYKLLQVLLNAIEEKYNGAEERYNYSQSDFAYILNQNLANSANEFDCF</sequence>
<evidence type="ECO:0000256" key="3">
    <source>
        <dbReference type="ARBA" id="ARBA00022483"/>
    </source>
</evidence>
<dbReference type="OMA" id="DCSQFYD"/>
<evidence type="ECO:0000313" key="6">
    <source>
        <dbReference type="EMBL" id="ABN67827.2"/>
    </source>
</evidence>
<evidence type="ECO:0000313" key="7">
    <source>
        <dbReference type="Proteomes" id="UP000002258"/>
    </source>
</evidence>
<protein>
    <recommendedName>
        <fullName evidence="4">Exocyst complex component SEC5</fullName>
    </recommendedName>
</protein>
<evidence type="ECO:0000256" key="1">
    <source>
        <dbReference type="ARBA" id="ARBA00010578"/>
    </source>
</evidence>
<feature type="domain" description="Exocyst complex component EXOC2/Sec5 N-terminal" evidence="5">
    <location>
        <begin position="8"/>
        <end position="897"/>
    </location>
</feature>
<keyword evidence="2 4" id="KW-0813">Transport</keyword>
<dbReference type="GO" id="GO:0006893">
    <property type="term" value="P:Golgi to plasma membrane transport"/>
    <property type="evidence" value="ECO:0007669"/>
    <property type="project" value="UniProtKB-UniRule"/>
</dbReference>
<dbReference type="InterPro" id="IPR039481">
    <property type="entry name" value="EXOC2/Sec5_N_dom"/>
</dbReference>
<evidence type="ECO:0000256" key="2">
    <source>
        <dbReference type="ARBA" id="ARBA00022448"/>
    </source>
</evidence>
<dbReference type="PANTHER" id="PTHR13043:SF1">
    <property type="entry name" value="EXOCYST COMPLEX COMPONENT 2"/>
    <property type="match status" value="1"/>
</dbReference>
<reference evidence="6 7" key="1">
    <citation type="journal article" date="2007" name="Nat. Biotechnol.">
        <title>Genome sequence of the lignocellulose-bioconverting and xylose-fermenting yeast Pichia stipitis.</title>
        <authorList>
            <person name="Jeffries T.W."/>
            <person name="Grigoriev I.V."/>
            <person name="Grimwood J."/>
            <person name="Laplaza J.M."/>
            <person name="Aerts A."/>
            <person name="Salamov A."/>
            <person name="Schmutz J."/>
            <person name="Lindquist E."/>
            <person name="Dehal P."/>
            <person name="Shapiro H."/>
            <person name="Jin Y.S."/>
            <person name="Passoth V."/>
            <person name="Richardson P.M."/>
        </authorList>
    </citation>
    <scope>NUCLEOTIDE SEQUENCE [LARGE SCALE GENOMIC DNA]</scope>
    <source>
        <strain evidence="7">ATCC 58785 / CBS 6054 / NBRC 10063 / NRRL Y-11545</strain>
    </source>
</reference>
<keyword evidence="4" id="KW-0653">Protein transport</keyword>
<comment type="similarity">
    <text evidence="1 4">Belongs to the SEC5 family.</text>
</comment>
<keyword evidence="3 4" id="KW-0268">Exocytosis</keyword>
<dbReference type="GeneID" id="4840374"/>
<dbReference type="FunCoup" id="A3LXM7">
    <property type="interactions" value="328"/>
</dbReference>
<dbReference type="Proteomes" id="UP000002258">
    <property type="component" value="Chromosome 6"/>
</dbReference>
<dbReference type="KEGG" id="pic:PICST_47572"/>
<dbReference type="EMBL" id="CP000500">
    <property type="protein sequence ID" value="ABN67827.2"/>
    <property type="molecule type" value="Genomic_DNA"/>
</dbReference>
<name>A3LXM7_PICST</name>